<sequence>MSIKNMASNAVFQFENRCWSFKVDMILKENTKPKSRKERYLSNKEKHAITKYSSSP</sequence>
<proteinExistence type="predicted"/>
<protein>
    <submittedName>
        <fullName evidence="2">Uncharacterized protein</fullName>
    </submittedName>
</protein>
<evidence type="ECO:0000313" key="2">
    <source>
        <dbReference type="EMBL" id="CAL1265154.1"/>
    </source>
</evidence>
<feature type="non-terminal residue" evidence="2">
    <location>
        <position position="56"/>
    </location>
</feature>
<dbReference type="Proteomes" id="UP001497382">
    <property type="component" value="Unassembled WGS sequence"/>
</dbReference>
<dbReference type="AlphaFoldDB" id="A0AAV1Z1F3"/>
<reference evidence="2 3" key="1">
    <citation type="submission" date="2024-04" db="EMBL/GenBank/DDBJ databases">
        <authorList>
            <person name="Rising A."/>
            <person name="Reimegard J."/>
            <person name="Sonavane S."/>
            <person name="Akerstrom W."/>
            <person name="Nylinder S."/>
            <person name="Hedman E."/>
            <person name="Kallberg Y."/>
        </authorList>
    </citation>
    <scope>NUCLEOTIDE SEQUENCE [LARGE SCALE GENOMIC DNA]</scope>
</reference>
<name>A0AAV1Z1F3_9ARAC</name>
<organism evidence="2 3">
    <name type="scientific">Larinioides sclopetarius</name>
    <dbReference type="NCBI Taxonomy" id="280406"/>
    <lineage>
        <taxon>Eukaryota</taxon>
        <taxon>Metazoa</taxon>
        <taxon>Ecdysozoa</taxon>
        <taxon>Arthropoda</taxon>
        <taxon>Chelicerata</taxon>
        <taxon>Arachnida</taxon>
        <taxon>Araneae</taxon>
        <taxon>Araneomorphae</taxon>
        <taxon>Entelegynae</taxon>
        <taxon>Araneoidea</taxon>
        <taxon>Araneidae</taxon>
        <taxon>Larinioides</taxon>
    </lineage>
</organism>
<dbReference type="EMBL" id="CAXIEN010000016">
    <property type="protein sequence ID" value="CAL1265154.1"/>
    <property type="molecule type" value="Genomic_DNA"/>
</dbReference>
<feature type="compositionally biased region" description="Basic and acidic residues" evidence="1">
    <location>
        <begin position="32"/>
        <end position="48"/>
    </location>
</feature>
<gene>
    <name evidence="2" type="ORF">LARSCL_LOCUS2370</name>
</gene>
<evidence type="ECO:0000313" key="3">
    <source>
        <dbReference type="Proteomes" id="UP001497382"/>
    </source>
</evidence>
<accession>A0AAV1Z1F3</accession>
<feature type="region of interest" description="Disordered" evidence="1">
    <location>
        <begin position="32"/>
        <end position="56"/>
    </location>
</feature>
<evidence type="ECO:0000256" key="1">
    <source>
        <dbReference type="SAM" id="MobiDB-lite"/>
    </source>
</evidence>
<comment type="caution">
    <text evidence="2">The sequence shown here is derived from an EMBL/GenBank/DDBJ whole genome shotgun (WGS) entry which is preliminary data.</text>
</comment>
<keyword evidence="3" id="KW-1185">Reference proteome</keyword>